<dbReference type="GO" id="GO:0007234">
    <property type="term" value="P:osmosensory signaling via phosphorelay pathway"/>
    <property type="evidence" value="ECO:0007669"/>
    <property type="project" value="TreeGrafter"/>
</dbReference>
<keyword evidence="5 7" id="KW-0418">Kinase</keyword>
<evidence type="ECO:0000256" key="1">
    <source>
        <dbReference type="ARBA" id="ARBA00000085"/>
    </source>
</evidence>
<dbReference type="SMART" id="SM00388">
    <property type="entry name" value="HisKA"/>
    <property type="match status" value="1"/>
</dbReference>
<dbReference type="Proteomes" id="UP000182124">
    <property type="component" value="Unassembled WGS sequence"/>
</dbReference>
<dbReference type="Gene3D" id="3.30.450.40">
    <property type="match status" value="1"/>
</dbReference>
<dbReference type="PROSITE" id="PS50109">
    <property type="entry name" value="HIS_KIN"/>
    <property type="match status" value="1"/>
</dbReference>
<evidence type="ECO:0000256" key="5">
    <source>
        <dbReference type="ARBA" id="ARBA00022777"/>
    </source>
</evidence>
<evidence type="ECO:0000259" key="6">
    <source>
        <dbReference type="PROSITE" id="PS50109"/>
    </source>
</evidence>
<gene>
    <name evidence="7" type="ORF">SAMN02927925_01442</name>
</gene>
<name>A0A1G4VQG5_9FLAO</name>
<evidence type="ECO:0000313" key="8">
    <source>
        <dbReference type="Proteomes" id="UP000182124"/>
    </source>
</evidence>
<dbReference type="InterPro" id="IPR029016">
    <property type="entry name" value="GAF-like_dom_sf"/>
</dbReference>
<dbReference type="InterPro" id="IPR004358">
    <property type="entry name" value="Sig_transdc_His_kin-like_C"/>
</dbReference>
<keyword evidence="3" id="KW-0597">Phosphoprotein</keyword>
<dbReference type="SMART" id="SM00387">
    <property type="entry name" value="HATPase_c"/>
    <property type="match status" value="1"/>
</dbReference>
<proteinExistence type="predicted"/>
<dbReference type="InterPro" id="IPR005467">
    <property type="entry name" value="His_kinase_dom"/>
</dbReference>
<dbReference type="InterPro" id="IPR036097">
    <property type="entry name" value="HisK_dim/P_sf"/>
</dbReference>
<keyword evidence="4" id="KW-0808">Transferase</keyword>
<dbReference type="GO" id="GO:0030295">
    <property type="term" value="F:protein kinase activator activity"/>
    <property type="evidence" value="ECO:0007669"/>
    <property type="project" value="TreeGrafter"/>
</dbReference>
<evidence type="ECO:0000256" key="2">
    <source>
        <dbReference type="ARBA" id="ARBA00012438"/>
    </source>
</evidence>
<dbReference type="Pfam" id="PF02518">
    <property type="entry name" value="HATPase_c"/>
    <property type="match status" value="1"/>
</dbReference>
<dbReference type="FunFam" id="3.30.565.10:FF:000006">
    <property type="entry name" value="Sensor histidine kinase WalK"/>
    <property type="match status" value="1"/>
</dbReference>
<accession>A0A1G4VQG5</accession>
<dbReference type="InterPro" id="IPR036890">
    <property type="entry name" value="HATPase_C_sf"/>
</dbReference>
<dbReference type="SUPFAM" id="SSF47384">
    <property type="entry name" value="Homodimeric domain of signal transducing histidine kinase"/>
    <property type="match status" value="1"/>
</dbReference>
<dbReference type="EMBL" id="FMTY01000003">
    <property type="protein sequence ID" value="SCX09760.1"/>
    <property type="molecule type" value="Genomic_DNA"/>
</dbReference>
<dbReference type="InterPro" id="IPR003661">
    <property type="entry name" value="HisK_dim/P_dom"/>
</dbReference>
<dbReference type="SUPFAM" id="SSF55874">
    <property type="entry name" value="ATPase domain of HSP90 chaperone/DNA topoisomerase II/histidine kinase"/>
    <property type="match status" value="1"/>
</dbReference>
<dbReference type="STRING" id="329186.SAMN02927925_01442"/>
<dbReference type="PANTHER" id="PTHR42878:SF15">
    <property type="entry name" value="BACTERIOPHYTOCHROME"/>
    <property type="match status" value="1"/>
</dbReference>
<evidence type="ECO:0000256" key="4">
    <source>
        <dbReference type="ARBA" id="ARBA00022679"/>
    </source>
</evidence>
<dbReference type="eggNOG" id="COG2205">
    <property type="taxonomic scope" value="Bacteria"/>
</dbReference>
<dbReference type="InterPro" id="IPR003018">
    <property type="entry name" value="GAF"/>
</dbReference>
<dbReference type="CDD" id="cd00082">
    <property type="entry name" value="HisKA"/>
    <property type="match status" value="1"/>
</dbReference>
<dbReference type="InterPro" id="IPR003594">
    <property type="entry name" value="HATPase_dom"/>
</dbReference>
<dbReference type="EC" id="2.7.13.3" evidence="2"/>
<dbReference type="RefSeq" id="WP_023577248.1">
    <property type="nucleotide sequence ID" value="NZ_CBCSBQ010000006.1"/>
</dbReference>
<dbReference type="Gene3D" id="3.30.565.10">
    <property type="entry name" value="Histidine kinase-like ATPase, C-terminal domain"/>
    <property type="match status" value="1"/>
</dbReference>
<feature type="domain" description="Histidine kinase" evidence="6">
    <location>
        <begin position="184"/>
        <end position="396"/>
    </location>
</feature>
<dbReference type="GO" id="GO:0000155">
    <property type="term" value="F:phosphorelay sensor kinase activity"/>
    <property type="evidence" value="ECO:0007669"/>
    <property type="project" value="InterPro"/>
</dbReference>
<reference evidence="7 8" key="1">
    <citation type="submission" date="2016-10" db="EMBL/GenBank/DDBJ databases">
        <authorList>
            <person name="de Groot N.N."/>
        </authorList>
    </citation>
    <scope>NUCLEOTIDE SEQUENCE [LARGE SCALE GENOMIC DNA]</scope>
    <source>
        <strain evidence="7 8">CGMCC 1.3801</strain>
    </source>
</reference>
<dbReference type="GO" id="GO:0000156">
    <property type="term" value="F:phosphorelay response regulator activity"/>
    <property type="evidence" value="ECO:0007669"/>
    <property type="project" value="TreeGrafter"/>
</dbReference>
<dbReference type="PANTHER" id="PTHR42878">
    <property type="entry name" value="TWO-COMPONENT HISTIDINE KINASE"/>
    <property type="match status" value="1"/>
</dbReference>
<dbReference type="PRINTS" id="PR00344">
    <property type="entry name" value="BCTRLSENSOR"/>
</dbReference>
<evidence type="ECO:0000313" key="7">
    <source>
        <dbReference type="EMBL" id="SCX09760.1"/>
    </source>
</evidence>
<protein>
    <recommendedName>
        <fullName evidence="2">histidine kinase</fullName>
        <ecNumber evidence="2">2.7.13.3</ecNumber>
    </recommendedName>
</protein>
<comment type="catalytic activity">
    <reaction evidence="1">
        <text>ATP + protein L-histidine = ADP + protein N-phospho-L-histidine.</text>
        <dbReference type="EC" id="2.7.13.3"/>
    </reaction>
</comment>
<dbReference type="Gene3D" id="1.10.287.130">
    <property type="match status" value="1"/>
</dbReference>
<organism evidence="7 8">
    <name type="scientific">Flavobacterium saliperosum</name>
    <dbReference type="NCBI Taxonomy" id="329186"/>
    <lineage>
        <taxon>Bacteria</taxon>
        <taxon>Pseudomonadati</taxon>
        <taxon>Bacteroidota</taxon>
        <taxon>Flavobacteriia</taxon>
        <taxon>Flavobacteriales</taxon>
        <taxon>Flavobacteriaceae</taxon>
        <taxon>Flavobacterium</taxon>
    </lineage>
</organism>
<sequence>MWKENEILRLKLLEEYKIFDTLPEQMYDDITAMAASICNAPIALITLVDKHRQFFKSHYGIDVDQTPIEQSICKHTINSGEAFFEIKDLRADARFKDHPMVMEGRKIVFYFGVPLISEDGIPFGSLSIINTEIQELTDMQRAAMKSLAKQVVYLLELRKKNFLLEAYRRKLEGHSKVMEEFAFIAAHDLRSPLRGVNSFLKLLESKNDTLWDEKDRQYFDFIFENVQRMDKLVLDLLDYAKSYMTHAHNETVNTEELVSDIFYGLTKGYTSNRPELLLSELPTVTSSAIALTIIFQNLIANALKYQSGEKTPKIELSCKGNDTEWIFEIKDNGIGIEQENLAIIFEPFKRLHNQSEFSGSGLGLAACKKIIETLKGTIRVTSEKNKGSVFTFTIPK</sequence>
<dbReference type="Pfam" id="PF01590">
    <property type="entry name" value="GAF"/>
    <property type="match status" value="1"/>
</dbReference>
<dbReference type="AlphaFoldDB" id="A0A1G4VQG5"/>
<dbReference type="SUPFAM" id="SSF55781">
    <property type="entry name" value="GAF domain-like"/>
    <property type="match status" value="1"/>
</dbReference>
<evidence type="ECO:0000256" key="3">
    <source>
        <dbReference type="ARBA" id="ARBA00022553"/>
    </source>
</evidence>
<dbReference type="InterPro" id="IPR050351">
    <property type="entry name" value="BphY/WalK/GraS-like"/>
</dbReference>
<dbReference type="Pfam" id="PF00512">
    <property type="entry name" value="HisKA"/>
    <property type="match status" value="1"/>
</dbReference>